<accession>R2SKI4</accession>
<dbReference type="Proteomes" id="UP000013858">
    <property type="component" value="Unassembled WGS sequence"/>
</dbReference>
<protein>
    <submittedName>
        <fullName evidence="1">Uncharacterized protein</fullName>
    </submittedName>
</protein>
<organism evidence="1 3">
    <name type="scientific">Enterococcus haemoperoxidus ATCC BAA-382</name>
    <dbReference type="NCBI Taxonomy" id="1158608"/>
    <lineage>
        <taxon>Bacteria</taxon>
        <taxon>Bacillati</taxon>
        <taxon>Bacillota</taxon>
        <taxon>Bacilli</taxon>
        <taxon>Lactobacillales</taxon>
        <taxon>Enterococcaceae</taxon>
        <taxon>Enterococcus</taxon>
    </lineage>
</organism>
<name>R2SKI4_9ENTE</name>
<sequence>MGQSQESNTITYQEILAVKATLCELKSWHEALHFMFHFLDTKKVRTTREIEACSEIFGVVYQNFGTLSTTLFLLYETFDND</sequence>
<dbReference type="AlphaFoldDB" id="R2SKI4"/>
<proteinExistence type="predicted"/>
<dbReference type="STRING" id="155618.RV06_GL002830"/>
<evidence type="ECO:0000313" key="4">
    <source>
        <dbReference type="Proteomes" id="UP000014197"/>
    </source>
</evidence>
<reference evidence="1 3" key="1">
    <citation type="submission" date="2013-02" db="EMBL/GenBank/DDBJ databases">
        <title>The Genome Sequence of Enterococcus haemoperoxidus BAA-382.</title>
        <authorList>
            <consortium name="The Broad Institute Genome Sequencing Platform"/>
            <consortium name="The Broad Institute Genome Sequencing Center for Infectious Disease"/>
            <person name="Earl A.M."/>
            <person name="Gilmore M.S."/>
            <person name="Lebreton F."/>
            <person name="Walker B."/>
            <person name="Young S.K."/>
            <person name="Zeng Q."/>
            <person name="Gargeya S."/>
            <person name="Fitzgerald M."/>
            <person name="Haas B."/>
            <person name="Abouelleil A."/>
            <person name="Alvarado L."/>
            <person name="Arachchi H.M."/>
            <person name="Berlin A.M."/>
            <person name="Chapman S.B."/>
            <person name="Dewar J."/>
            <person name="Goldberg J."/>
            <person name="Griggs A."/>
            <person name="Gujja S."/>
            <person name="Hansen M."/>
            <person name="Howarth C."/>
            <person name="Imamovic A."/>
            <person name="Larimer J."/>
            <person name="McCowan C."/>
            <person name="Murphy C."/>
            <person name="Neiman D."/>
            <person name="Pearson M."/>
            <person name="Priest M."/>
            <person name="Roberts A."/>
            <person name="Saif S."/>
            <person name="Shea T."/>
            <person name="Sisk P."/>
            <person name="Sykes S."/>
            <person name="Wortman J."/>
            <person name="Nusbaum C."/>
            <person name="Birren B."/>
        </authorList>
    </citation>
    <scope>NUCLEOTIDE SEQUENCE [LARGE SCALE GENOMIC DNA]</scope>
    <source>
        <strain evidence="1 3">ATCC BAA-382</strain>
    </source>
</reference>
<dbReference type="Proteomes" id="UP000014197">
    <property type="component" value="Unassembled WGS sequence"/>
</dbReference>
<reference evidence="2 4" key="2">
    <citation type="submission" date="2013-03" db="EMBL/GenBank/DDBJ databases">
        <title>The Genome Sequence of Enterococcus haemoperoxidus BAA-382 (PacBio/Illumina hybrid assembly).</title>
        <authorList>
            <consortium name="The Broad Institute Genomics Platform"/>
            <consortium name="The Broad Institute Genome Sequencing Center for Infectious Disease"/>
            <person name="Earl A."/>
            <person name="Russ C."/>
            <person name="Gilmore M."/>
            <person name="Surin D."/>
            <person name="Walker B."/>
            <person name="Young S."/>
            <person name="Zeng Q."/>
            <person name="Gargeya S."/>
            <person name="Fitzgerald M."/>
            <person name="Haas B."/>
            <person name="Abouelleil A."/>
            <person name="Allen A.W."/>
            <person name="Alvarado L."/>
            <person name="Arachchi H.M."/>
            <person name="Berlin A.M."/>
            <person name="Chapman S.B."/>
            <person name="Gainer-Dewar J."/>
            <person name="Goldberg J."/>
            <person name="Griggs A."/>
            <person name="Gujja S."/>
            <person name="Hansen M."/>
            <person name="Howarth C."/>
            <person name="Imamovic A."/>
            <person name="Ireland A."/>
            <person name="Larimer J."/>
            <person name="McCowan C."/>
            <person name="Murphy C."/>
            <person name="Pearson M."/>
            <person name="Poon T.W."/>
            <person name="Priest M."/>
            <person name="Roberts A."/>
            <person name="Saif S."/>
            <person name="Shea T."/>
            <person name="Sisk P."/>
            <person name="Sykes S."/>
            <person name="Wortman J."/>
            <person name="Nusbaum C."/>
            <person name="Birren B."/>
        </authorList>
    </citation>
    <scope>NUCLEOTIDE SEQUENCE [LARGE SCALE GENOMIC DNA]</scope>
    <source>
        <strain evidence="2 4">ATCC BAA-382</strain>
    </source>
</reference>
<dbReference type="RefSeq" id="WP_010762762.1">
    <property type="nucleotide sequence ID" value="NZ_KB946316.1"/>
</dbReference>
<gene>
    <name evidence="2" type="ORF">I583_00283</name>
    <name evidence="1" type="ORF">UAW_02599</name>
</gene>
<dbReference type="OrthoDB" id="2186645at2"/>
<evidence type="ECO:0000313" key="3">
    <source>
        <dbReference type="Proteomes" id="UP000013858"/>
    </source>
</evidence>
<evidence type="ECO:0000313" key="2">
    <source>
        <dbReference type="EMBL" id="EOT61305.1"/>
    </source>
</evidence>
<keyword evidence="4" id="KW-1185">Reference proteome</keyword>
<dbReference type="eggNOG" id="ENOG5032I6K">
    <property type="taxonomic scope" value="Bacteria"/>
</dbReference>
<dbReference type="EMBL" id="AJAR01000025">
    <property type="protein sequence ID" value="EOH93351.1"/>
    <property type="molecule type" value="Genomic_DNA"/>
</dbReference>
<comment type="caution">
    <text evidence="1">The sequence shown here is derived from an EMBL/GenBank/DDBJ whole genome shotgun (WGS) entry which is preliminary data.</text>
</comment>
<evidence type="ECO:0000313" key="1">
    <source>
        <dbReference type="EMBL" id="EOH93351.1"/>
    </source>
</evidence>
<dbReference type="PATRIC" id="fig|1158608.3.peg.2538"/>
<dbReference type="EMBL" id="ASVY01000002">
    <property type="protein sequence ID" value="EOT61305.1"/>
    <property type="molecule type" value="Genomic_DNA"/>
</dbReference>